<dbReference type="Proteomes" id="UP000028302">
    <property type="component" value="Unassembled WGS sequence"/>
</dbReference>
<comment type="caution">
    <text evidence="1">The sequence shown here is derived from an EMBL/GenBank/DDBJ whole genome shotgun (WGS) entry which is preliminary data.</text>
</comment>
<dbReference type="RefSeq" id="WP_037336239.1">
    <property type="nucleotide sequence ID" value="NZ_APNK01000008.1"/>
</dbReference>
<name>A0A084IMC6_SALHC</name>
<proteinExistence type="predicted"/>
<keyword evidence="1" id="KW-0808">Transferase</keyword>
<dbReference type="Gene3D" id="3.40.50.2000">
    <property type="entry name" value="Glycogen Phosphorylase B"/>
    <property type="match status" value="2"/>
</dbReference>
<protein>
    <submittedName>
        <fullName evidence="1">Group 1 glycosyl transferase</fullName>
    </submittedName>
</protein>
<dbReference type="EMBL" id="APNK01000008">
    <property type="protein sequence ID" value="KEZ77860.1"/>
    <property type="molecule type" value="Genomic_DNA"/>
</dbReference>
<dbReference type="AlphaFoldDB" id="A0A084IMC6"/>
<keyword evidence="2" id="KW-1185">Reference proteome</keyword>
<dbReference type="PANTHER" id="PTHR12526">
    <property type="entry name" value="GLYCOSYLTRANSFERASE"/>
    <property type="match status" value="1"/>
</dbReference>
<evidence type="ECO:0000313" key="1">
    <source>
        <dbReference type="EMBL" id="KEZ77860.1"/>
    </source>
</evidence>
<dbReference type="InterPro" id="IPR017521">
    <property type="entry name" value="Sugar_tfrase_PEP-CTERM_Stp1"/>
</dbReference>
<dbReference type="SUPFAM" id="SSF53756">
    <property type="entry name" value="UDP-Glycosyltransferase/glycogen phosphorylase"/>
    <property type="match status" value="1"/>
</dbReference>
<sequence>MAELLYLCHRIPYPPNKGDKIRAFNWLRALARRHTVHLGSFVDDPDDWSYADALARWCESVRLRPLAPRWAKLRSLSGVVRGEALSFAYYRDGGMQAWVDRLMQERAIDAVLVFSSTMAPYVARYDHVRRILDFVDVDSDKWAQYAVHARAPMRWIYAREAKALAAGERRLARAFDASVFVSAAEADFFRRIAPDCSTRVHAIANGVDADYFDPGGSYPDPARGDAHIVFTGAMDYGANVDAVCWFVEEVFDRVRAVVPEARFTIVGTRPTRQVRALAQRDGIEVTGAVPDVRPYLAHARLAVAPMRIARGLQNKVLEALSMSLPVVLTPQAAAGLENGTGAACDVADTPGAFAEAVIARLTSAPDDDTRGAARAYVLAHYAWDARSAELDRLLTASHESAGPGMETRQ</sequence>
<dbReference type="Pfam" id="PF13692">
    <property type="entry name" value="Glyco_trans_1_4"/>
    <property type="match status" value="1"/>
</dbReference>
<dbReference type="STRING" id="1304275.C41B8_07432"/>
<dbReference type="OrthoDB" id="9807209at2"/>
<gene>
    <name evidence="1" type="ORF">C41B8_07432</name>
</gene>
<dbReference type="CDD" id="cd03801">
    <property type="entry name" value="GT4_PimA-like"/>
    <property type="match status" value="1"/>
</dbReference>
<accession>A0A084IMC6</accession>
<dbReference type="PATRIC" id="fig|1304275.5.peg.1518"/>
<dbReference type="eggNOG" id="COG0438">
    <property type="taxonomic scope" value="Bacteria"/>
</dbReference>
<dbReference type="NCBIfam" id="TIGR03087">
    <property type="entry name" value="stp1"/>
    <property type="match status" value="1"/>
</dbReference>
<evidence type="ECO:0000313" key="2">
    <source>
        <dbReference type="Proteomes" id="UP000028302"/>
    </source>
</evidence>
<dbReference type="GO" id="GO:0016757">
    <property type="term" value="F:glycosyltransferase activity"/>
    <property type="evidence" value="ECO:0007669"/>
    <property type="project" value="TreeGrafter"/>
</dbReference>
<organism evidence="1 2">
    <name type="scientific">Salinisphaera hydrothermalis (strain C41B8)</name>
    <dbReference type="NCBI Taxonomy" id="1304275"/>
    <lineage>
        <taxon>Bacteria</taxon>
        <taxon>Pseudomonadati</taxon>
        <taxon>Pseudomonadota</taxon>
        <taxon>Gammaproteobacteria</taxon>
        <taxon>Salinisphaerales</taxon>
        <taxon>Salinisphaeraceae</taxon>
        <taxon>Salinisphaera</taxon>
    </lineage>
</organism>
<reference evidence="1 2" key="1">
    <citation type="submission" date="2013-03" db="EMBL/GenBank/DDBJ databases">
        <title>Salinisphaera hydrothermalis C41B8 Genome Sequencing.</title>
        <authorList>
            <person name="Li C."/>
            <person name="Lai Q."/>
            <person name="Shao Z."/>
        </authorList>
    </citation>
    <scope>NUCLEOTIDE SEQUENCE [LARGE SCALE GENOMIC DNA]</scope>
    <source>
        <strain evidence="1 2">C41B8</strain>
    </source>
</reference>
<dbReference type="PANTHER" id="PTHR12526:SF600">
    <property type="entry name" value="GLYCOSYL TRANSFERASE GROUP 1"/>
    <property type="match status" value="1"/>
</dbReference>